<feature type="domain" description="SHOCT" evidence="2">
    <location>
        <begin position="471"/>
        <end position="496"/>
    </location>
</feature>
<dbReference type="EMBL" id="RBAH01000019">
    <property type="protein sequence ID" value="RKN78229.1"/>
    <property type="molecule type" value="Genomic_DNA"/>
</dbReference>
<feature type="region of interest" description="Disordered" evidence="1">
    <location>
        <begin position="516"/>
        <end position="576"/>
    </location>
</feature>
<dbReference type="AlphaFoldDB" id="A0A3B0C1X2"/>
<organism evidence="3 4">
    <name type="scientific">Paenibacillus ginsengarvi</name>
    <dbReference type="NCBI Taxonomy" id="400777"/>
    <lineage>
        <taxon>Bacteria</taxon>
        <taxon>Bacillati</taxon>
        <taxon>Bacillota</taxon>
        <taxon>Bacilli</taxon>
        <taxon>Bacillales</taxon>
        <taxon>Paenibacillaceae</taxon>
        <taxon>Paenibacillus</taxon>
    </lineage>
</organism>
<dbReference type="InterPro" id="IPR018649">
    <property type="entry name" value="SHOCT"/>
</dbReference>
<protein>
    <recommendedName>
        <fullName evidence="2">SHOCT domain-containing protein</fullName>
    </recommendedName>
</protein>
<keyword evidence="4" id="KW-1185">Reference proteome</keyword>
<reference evidence="3 4" key="1">
    <citation type="journal article" date="2007" name="Int. J. Syst. Evol. Microbiol.">
        <title>Paenibacillus ginsengarvi sp. nov., isolated from soil from ginseng cultivation.</title>
        <authorList>
            <person name="Yoon M.H."/>
            <person name="Ten L.N."/>
            <person name="Im W.T."/>
        </authorList>
    </citation>
    <scope>NUCLEOTIDE SEQUENCE [LARGE SCALE GENOMIC DNA]</scope>
    <source>
        <strain evidence="3 4">KCTC 13059</strain>
    </source>
</reference>
<proteinExistence type="predicted"/>
<feature type="domain" description="SHOCT" evidence="2">
    <location>
        <begin position="243"/>
        <end position="269"/>
    </location>
</feature>
<dbReference type="Proteomes" id="UP000282311">
    <property type="component" value="Unassembled WGS sequence"/>
</dbReference>
<feature type="domain" description="SHOCT" evidence="2">
    <location>
        <begin position="357"/>
        <end position="382"/>
    </location>
</feature>
<feature type="compositionally biased region" description="Polar residues" evidence="1">
    <location>
        <begin position="542"/>
        <end position="576"/>
    </location>
</feature>
<dbReference type="RefSeq" id="WP_120749665.1">
    <property type="nucleotide sequence ID" value="NZ_RBAH01000019.1"/>
</dbReference>
<comment type="caution">
    <text evidence="3">The sequence shown here is derived from an EMBL/GenBank/DDBJ whole genome shotgun (WGS) entry which is preliminary data.</text>
</comment>
<name>A0A3B0C1X2_9BACL</name>
<evidence type="ECO:0000259" key="2">
    <source>
        <dbReference type="Pfam" id="PF09851"/>
    </source>
</evidence>
<feature type="compositionally biased region" description="Low complexity" evidence="1">
    <location>
        <begin position="33"/>
        <end position="49"/>
    </location>
</feature>
<evidence type="ECO:0000256" key="1">
    <source>
        <dbReference type="SAM" id="MobiDB-lite"/>
    </source>
</evidence>
<dbReference type="Pfam" id="PF09851">
    <property type="entry name" value="SHOCT"/>
    <property type="match status" value="3"/>
</dbReference>
<dbReference type="OrthoDB" id="2376193at2"/>
<evidence type="ECO:0000313" key="4">
    <source>
        <dbReference type="Proteomes" id="UP000282311"/>
    </source>
</evidence>
<evidence type="ECO:0000313" key="3">
    <source>
        <dbReference type="EMBL" id="RKN78229.1"/>
    </source>
</evidence>
<sequence>MKRLKTWVAGTMTLALTIGGGLWAHHYVNAAPTGDASGTQSQSQDQGSNGKHDKRGAAPGLRKDAPGGKQMNQMPGMAFHFAVSDELAALLGLTKDELAQAIKSSKSIATIAGEKNVSVDSVVSLLTKASLEKLDKQLADGKLTQEQYDKSKTSLTDTAKKFVNGELGGKFGLPGGMPGFGNKAMGEGVHFDFRFAASDELAALLGTTKDELAQAIKSGKSIATIAGEKNVSVDSVIGLITKAPLEKLDKQLADGKLTQEQYDKAKTTLTDSAKKFVNGELGGKLGLPGGMPGPGKALGDNVHFDFRFAVSDELATLLGLTKDELAQAVKSGKSIATIAGEKNVSVDSVVSLLTKASLEKLDKQLADGKLTQEQYDKAKSTLTDSATKLVNGELGGKLGLPGGMLSFGIKGMGEGLHFDFRFAVSDELATLLGLTKDELAQAVKSGKSIATIAGEKNVSVDSVVSLLTKASLEKLDKQLADGKLTQEQYDKAKSTLTDSATKLVNGELGGKLGLPGGMPNLPFGHGQQGKDGMKRGKVGPGTNETGDNAASGSKANLRQNIRTITPSGTSGKTISS</sequence>
<feature type="region of interest" description="Disordered" evidence="1">
    <location>
        <begin position="33"/>
        <end position="73"/>
    </location>
</feature>
<accession>A0A3B0C1X2</accession>
<gene>
    <name evidence="3" type="ORF">D7M11_23260</name>
</gene>